<evidence type="ECO:0008006" key="3">
    <source>
        <dbReference type="Google" id="ProtNLM"/>
    </source>
</evidence>
<evidence type="ECO:0000313" key="2">
    <source>
        <dbReference type="Proteomes" id="UP001165641"/>
    </source>
</evidence>
<organism evidence="1 2">
    <name type="scientific">Paracoccus onchidii</name>
    <dbReference type="NCBI Taxonomy" id="3017813"/>
    <lineage>
        <taxon>Bacteria</taxon>
        <taxon>Pseudomonadati</taxon>
        <taxon>Pseudomonadota</taxon>
        <taxon>Alphaproteobacteria</taxon>
        <taxon>Rhodobacterales</taxon>
        <taxon>Paracoccaceae</taxon>
        <taxon>Paracoccus</taxon>
    </lineage>
</organism>
<sequence length="81" mass="8946">MNSYHISLDESADRRLHAIAQKLGRSVESLIESAAEEAALDHFRHSANDPARTHRHPDPVQGDEYCWACHYAGDCGCGKAV</sequence>
<dbReference type="Proteomes" id="UP001165641">
    <property type="component" value="Unassembled WGS sequence"/>
</dbReference>
<dbReference type="RefSeq" id="WP_271889027.1">
    <property type="nucleotide sequence ID" value="NZ_JAQBIE010000011.1"/>
</dbReference>
<protein>
    <recommendedName>
        <fullName evidence="3">CopG family transcriptional regulator</fullName>
    </recommendedName>
</protein>
<gene>
    <name evidence="1" type="ORF">PAF17_10415</name>
</gene>
<proteinExistence type="predicted"/>
<keyword evidence="2" id="KW-1185">Reference proteome</keyword>
<name>A0ABT4ZEW8_9RHOB</name>
<reference evidence="1" key="1">
    <citation type="submission" date="2022-12" db="EMBL/GenBank/DDBJ databases">
        <title>Paracoccus onchidii sp. nov., isolated from a marine invertebrate from the South China Sea.</title>
        <authorList>
            <person name="Xu S."/>
            <person name="Liu Z."/>
            <person name="Xu Y."/>
        </authorList>
    </citation>
    <scope>NUCLEOTIDE SEQUENCE</scope>
    <source>
        <strain evidence="1">Z330</strain>
    </source>
</reference>
<comment type="caution">
    <text evidence="1">The sequence shown here is derived from an EMBL/GenBank/DDBJ whole genome shotgun (WGS) entry which is preliminary data.</text>
</comment>
<dbReference type="EMBL" id="JAQBIE010000011">
    <property type="protein sequence ID" value="MDB6177913.1"/>
    <property type="molecule type" value="Genomic_DNA"/>
</dbReference>
<accession>A0ABT4ZEW8</accession>
<evidence type="ECO:0000313" key="1">
    <source>
        <dbReference type="EMBL" id="MDB6177913.1"/>
    </source>
</evidence>